<evidence type="ECO:0000256" key="1">
    <source>
        <dbReference type="SAM" id="MobiDB-lite"/>
    </source>
</evidence>
<accession>A0ABQ9H0D3</accession>
<sequence>MLTADRIAEKPVTSYPNNQNTMQHNVVSERCQSSPGSSSSSSSCDSSCYSDSASSVSSNDSFSEDCDDEVKYKAYVPDNKAKIREEGSEKCKLQCSTKFSEEDRKILYSTYWDFEDLEK</sequence>
<organism evidence="2 3">
    <name type="scientific">Dryococelus australis</name>
    <dbReference type="NCBI Taxonomy" id="614101"/>
    <lineage>
        <taxon>Eukaryota</taxon>
        <taxon>Metazoa</taxon>
        <taxon>Ecdysozoa</taxon>
        <taxon>Arthropoda</taxon>
        <taxon>Hexapoda</taxon>
        <taxon>Insecta</taxon>
        <taxon>Pterygota</taxon>
        <taxon>Neoptera</taxon>
        <taxon>Polyneoptera</taxon>
        <taxon>Phasmatodea</taxon>
        <taxon>Verophasmatodea</taxon>
        <taxon>Anareolatae</taxon>
        <taxon>Phasmatidae</taxon>
        <taxon>Eurycanthinae</taxon>
        <taxon>Dryococelus</taxon>
    </lineage>
</organism>
<dbReference type="Proteomes" id="UP001159363">
    <property type="component" value="Chromosome 7"/>
</dbReference>
<evidence type="ECO:0000313" key="2">
    <source>
        <dbReference type="EMBL" id="KAJ8877722.1"/>
    </source>
</evidence>
<comment type="caution">
    <text evidence="2">The sequence shown here is derived from an EMBL/GenBank/DDBJ whole genome shotgun (WGS) entry which is preliminary data.</text>
</comment>
<feature type="region of interest" description="Disordered" evidence="1">
    <location>
        <begin position="1"/>
        <end position="66"/>
    </location>
</feature>
<protein>
    <submittedName>
        <fullName evidence="2">Uncharacterized protein</fullName>
    </submittedName>
</protein>
<proteinExistence type="predicted"/>
<feature type="compositionally biased region" description="Polar residues" evidence="1">
    <location>
        <begin position="14"/>
        <end position="26"/>
    </location>
</feature>
<evidence type="ECO:0000313" key="3">
    <source>
        <dbReference type="Proteomes" id="UP001159363"/>
    </source>
</evidence>
<gene>
    <name evidence="2" type="ORF">PR048_022177</name>
</gene>
<reference evidence="2 3" key="1">
    <citation type="submission" date="2023-02" db="EMBL/GenBank/DDBJ databases">
        <title>LHISI_Scaffold_Assembly.</title>
        <authorList>
            <person name="Stuart O.P."/>
            <person name="Cleave R."/>
            <person name="Magrath M.J.L."/>
            <person name="Mikheyev A.S."/>
        </authorList>
    </citation>
    <scope>NUCLEOTIDE SEQUENCE [LARGE SCALE GENOMIC DNA]</scope>
    <source>
        <strain evidence="2">Daus_M_001</strain>
        <tissue evidence="2">Leg muscle</tissue>
    </source>
</reference>
<feature type="compositionally biased region" description="Low complexity" evidence="1">
    <location>
        <begin position="28"/>
        <end position="61"/>
    </location>
</feature>
<name>A0ABQ9H0D3_9NEOP</name>
<dbReference type="EMBL" id="JARBHB010000008">
    <property type="protein sequence ID" value="KAJ8877722.1"/>
    <property type="molecule type" value="Genomic_DNA"/>
</dbReference>
<keyword evidence="3" id="KW-1185">Reference proteome</keyword>